<dbReference type="PANTHER" id="PTHR31418">
    <property type="entry name" value="FATTY-ACID AND RETINOL-BINDING PROTEIN 1"/>
    <property type="match status" value="1"/>
</dbReference>
<dbReference type="InterPro" id="IPR008632">
    <property type="entry name" value="Gp-FAR-1"/>
</dbReference>
<keyword evidence="4" id="KW-0964">Secreted</keyword>
<dbReference type="AlphaFoldDB" id="A0A914EE56"/>
<evidence type="ECO:0000256" key="8">
    <source>
        <dbReference type="SAM" id="MobiDB-lite"/>
    </source>
</evidence>
<name>A0A914EE56_9BILA</name>
<evidence type="ECO:0000256" key="7">
    <source>
        <dbReference type="ARBA" id="ARBA00023121"/>
    </source>
</evidence>
<evidence type="ECO:0000256" key="3">
    <source>
        <dbReference type="ARBA" id="ARBA00017453"/>
    </source>
</evidence>
<proteinExistence type="inferred from homology"/>
<comment type="subcellular location">
    <subcellularLocation>
        <location evidence="1">Secreted</location>
    </subcellularLocation>
</comment>
<evidence type="ECO:0000256" key="4">
    <source>
        <dbReference type="ARBA" id="ARBA00022525"/>
    </source>
</evidence>
<evidence type="ECO:0000313" key="10">
    <source>
        <dbReference type="WBParaSite" id="ACRNAN_scaffold76.g19561.t1"/>
    </source>
</evidence>
<accession>A0A914EE56</accession>
<organism evidence="9 10">
    <name type="scientific">Acrobeloides nanus</name>
    <dbReference type="NCBI Taxonomy" id="290746"/>
    <lineage>
        <taxon>Eukaryota</taxon>
        <taxon>Metazoa</taxon>
        <taxon>Ecdysozoa</taxon>
        <taxon>Nematoda</taxon>
        <taxon>Chromadorea</taxon>
        <taxon>Rhabditida</taxon>
        <taxon>Tylenchina</taxon>
        <taxon>Cephalobomorpha</taxon>
        <taxon>Cephaloboidea</taxon>
        <taxon>Cephalobidae</taxon>
        <taxon>Acrobeloides</taxon>
    </lineage>
</organism>
<comment type="similarity">
    <text evidence="2">Belongs to the fatty-acid and retinol-binding protein (FARBP) family.</text>
</comment>
<dbReference type="GO" id="GO:0005576">
    <property type="term" value="C:extracellular region"/>
    <property type="evidence" value="ECO:0007669"/>
    <property type="project" value="UniProtKB-SubCell"/>
</dbReference>
<feature type="region of interest" description="Disordered" evidence="8">
    <location>
        <begin position="162"/>
        <end position="208"/>
    </location>
</feature>
<keyword evidence="9" id="KW-1185">Reference proteome</keyword>
<dbReference type="Gene3D" id="1.20.120.1100">
    <property type="match status" value="1"/>
</dbReference>
<feature type="compositionally biased region" description="Basic and acidic residues" evidence="8">
    <location>
        <begin position="186"/>
        <end position="197"/>
    </location>
</feature>
<evidence type="ECO:0000256" key="2">
    <source>
        <dbReference type="ARBA" id="ARBA00006648"/>
    </source>
</evidence>
<evidence type="ECO:0000256" key="6">
    <source>
        <dbReference type="ARBA" id="ARBA00023054"/>
    </source>
</evidence>
<evidence type="ECO:0000313" key="9">
    <source>
        <dbReference type="Proteomes" id="UP000887540"/>
    </source>
</evidence>
<feature type="compositionally biased region" description="Polar residues" evidence="8">
    <location>
        <begin position="171"/>
        <end position="183"/>
    </location>
</feature>
<dbReference type="Pfam" id="PF05823">
    <property type="entry name" value="Gp-FAR-1"/>
    <property type="match status" value="1"/>
</dbReference>
<sequence length="208" mass="23040">MAQGDFDFKNIEDQVQDLIPAEAKKFLNSLTAEDRNVLKDIANKSSQYSTVDDVLNELKTRSSTLYEKAVGVVKFFRDTLDSLSPSARKFVEDTIQQLHGFVRDGTINIEKIKSEINKIVQRYLALDDDTKDELKNAFPIVSTIVHNAIFQTMAQSLLGFGGGGNGGSSSPAQDIPSNDNLPSNDDLPKDNTEETVVRKTIKLRTGEQ</sequence>
<dbReference type="PANTHER" id="PTHR31418:SF7">
    <property type="entry name" value="FATTY-ACID AND RETINOL-BINDING PROTEIN 1"/>
    <property type="match status" value="1"/>
</dbReference>
<protein>
    <recommendedName>
        <fullName evidence="3">Fatty-acid and retinol-binding protein 1</fullName>
    </recommendedName>
</protein>
<keyword evidence="7" id="KW-0446">Lipid-binding</keyword>
<keyword evidence="5" id="KW-0732">Signal</keyword>
<reference evidence="10" key="1">
    <citation type="submission" date="2022-11" db="UniProtKB">
        <authorList>
            <consortium name="WormBaseParasite"/>
        </authorList>
    </citation>
    <scope>IDENTIFICATION</scope>
</reference>
<keyword evidence="6" id="KW-0175">Coiled coil</keyword>
<dbReference type="WBParaSite" id="ACRNAN_scaffold76.g19561.t1">
    <property type="protein sequence ID" value="ACRNAN_scaffold76.g19561.t1"/>
    <property type="gene ID" value="ACRNAN_scaffold76.g19561"/>
</dbReference>
<dbReference type="GO" id="GO:0008289">
    <property type="term" value="F:lipid binding"/>
    <property type="evidence" value="ECO:0007669"/>
    <property type="project" value="UniProtKB-KW"/>
</dbReference>
<evidence type="ECO:0000256" key="1">
    <source>
        <dbReference type="ARBA" id="ARBA00004613"/>
    </source>
</evidence>
<evidence type="ECO:0000256" key="5">
    <source>
        <dbReference type="ARBA" id="ARBA00022729"/>
    </source>
</evidence>
<dbReference type="Proteomes" id="UP000887540">
    <property type="component" value="Unplaced"/>
</dbReference>